<organism evidence="2 3">
    <name type="scientific">Candidatus Schekmanbacteria bacterium RBG_16_38_11</name>
    <dbReference type="NCBI Taxonomy" id="1817880"/>
    <lineage>
        <taxon>Bacteria</taxon>
        <taxon>Candidatus Schekmaniibacteriota</taxon>
    </lineage>
</organism>
<dbReference type="EMBL" id="MGDF01000175">
    <property type="protein sequence ID" value="OGL43727.1"/>
    <property type="molecule type" value="Genomic_DNA"/>
</dbReference>
<proteinExistence type="predicted"/>
<dbReference type="PRINTS" id="PR00419">
    <property type="entry name" value="ADXRDTASE"/>
</dbReference>
<accession>A0A1F7RS56</accession>
<comment type="caution">
    <text evidence="2">The sequence shown here is derived from an EMBL/GenBank/DDBJ whole genome shotgun (WGS) entry which is preliminary data.</text>
</comment>
<protein>
    <recommendedName>
        <fullName evidence="1">Amine oxidase domain-containing protein</fullName>
    </recommendedName>
</protein>
<evidence type="ECO:0000259" key="1">
    <source>
        <dbReference type="Pfam" id="PF01593"/>
    </source>
</evidence>
<dbReference type="SUPFAM" id="SSF51905">
    <property type="entry name" value="FAD/NAD(P)-binding domain"/>
    <property type="match status" value="1"/>
</dbReference>
<dbReference type="Pfam" id="PF01593">
    <property type="entry name" value="Amino_oxidase"/>
    <property type="match status" value="1"/>
</dbReference>
<dbReference type="NCBIfam" id="NF005560">
    <property type="entry name" value="PRK07233.1"/>
    <property type="match status" value="1"/>
</dbReference>
<dbReference type="InterPro" id="IPR002937">
    <property type="entry name" value="Amino_oxidase"/>
</dbReference>
<dbReference type="Proteomes" id="UP000178435">
    <property type="component" value="Unassembled WGS sequence"/>
</dbReference>
<dbReference type="PANTHER" id="PTHR42923:SF46">
    <property type="entry name" value="AMINE OXIDASE"/>
    <property type="match status" value="1"/>
</dbReference>
<dbReference type="InterPro" id="IPR036188">
    <property type="entry name" value="FAD/NAD-bd_sf"/>
</dbReference>
<evidence type="ECO:0000313" key="3">
    <source>
        <dbReference type="Proteomes" id="UP000178435"/>
    </source>
</evidence>
<sequence>MKVGIIGGGVAGLSAAYELSKRNIRVTLYEKSHVLGGLASFFPLDNGFIERYYHFICLGDNVLFSLLDELKIKNNLKWINTKMGLFYNGKLYPFGSGFDLLRFPHMTLGEKLKFGFALLEIKSRKADNWKNIENIPSSEWLIRKFGKNIYNILHEPLIRLKFGNYAPILSAAWMWARIHRIGKSRNKITQKEILGYIEGGTKTLIDSLEAEIIKHGGEIIKGKEVNSVELFPDSKVKGIKVDSQIIEFDAVISTVPSPVFLSLLPKLDGTYWTNLKKIDSIGVMCVLMKLKKSLTENFWLNISDRRISLAGVIEYTNLNPCYFLNGRRIIYLPQYISSDDERFSFDDNKIISQYLGYLNIIRNDLKEEDIDAAYVFRDKYAQPICEVGFSKIMPSIKTPIKGLYMTDSSQLHPDDRTISNSIELGRKAAKLIFDDNM</sequence>
<feature type="domain" description="Amine oxidase" evidence="1">
    <location>
        <begin position="10"/>
        <end position="360"/>
    </location>
</feature>
<dbReference type="GO" id="GO:0016491">
    <property type="term" value="F:oxidoreductase activity"/>
    <property type="evidence" value="ECO:0007669"/>
    <property type="project" value="InterPro"/>
</dbReference>
<gene>
    <name evidence="2" type="ORF">A2149_01745</name>
</gene>
<evidence type="ECO:0000313" key="2">
    <source>
        <dbReference type="EMBL" id="OGL43727.1"/>
    </source>
</evidence>
<reference evidence="2 3" key="1">
    <citation type="journal article" date="2016" name="Nat. Commun.">
        <title>Thousands of microbial genomes shed light on interconnected biogeochemical processes in an aquifer system.</title>
        <authorList>
            <person name="Anantharaman K."/>
            <person name="Brown C.T."/>
            <person name="Hug L.A."/>
            <person name="Sharon I."/>
            <person name="Castelle C.J."/>
            <person name="Probst A.J."/>
            <person name="Thomas B.C."/>
            <person name="Singh A."/>
            <person name="Wilkins M.J."/>
            <person name="Karaoz U."/>
            <person name="Brodie E.L."/>
            <person name="Williams K.H."/>
            <person name="Hubbard S.S."/>
            <person name="Banfield J.F."/>
        </authorList>
    </citation>
    <scope>NUCLEOTIDE SEQUENCE [LARGE SCALE GENOMIC DNA]</scope>
</reference>
<dbReference type="PANTHER" id="PTHR42923">
    <property type="entry name" value="PROTOPORPHYRINOGEN OXIDASE"/>
    <property type="match status" value="1"/>
</dbReference>
<dbReference type="AlphaFoldDB" id="A0A1F7RS56"/>
<dbReference type="Gene3D" id="3.50.50.60">
    <property type="entry name" value="FAD/NAD(P)-binding domain"/>
    <property type="match status" value="1"/>
</dbReference>
<dbReference type="InterPro" id="IPR050464">
    <property type="entry name" value="Zeta_carotene_desat/Oxidored"/>
</dbReference>
<name>A0A1F7RS56_9BACT</name>